<keyword evidence="1" id="KW-1133">Transmembrane helix</keyword>
<sequence length="177" mass="21052">MSTKQEANLSKQSTIYSYTLVKRIYHSLYKKILYFLLLLLALAVLLKFDPTNWLPILVSYPLVLVFQTLLVRTYFQFTIGMAMRGWSYRWGVFWCGSLPDGNASVRLVTKIQLHLFWIGLSIILLLYPWIPASWLIHLLIFHIWMLMPRLWLLFRLRPYRKAGLMKITEKETSCYLQ</sequence>
<evidence type="ECO:0000313" key="3">
    <source>
        <dbReference type="Proteomes" id="UP001519344"/>
    </source>
</evidence>
<keyword evidence="3" id="KW-1185">Reference proteome</keyword>
<evidence type="ECO:0008006" key="4">
    <source>
        <dbReference type="Google" id="ProtNLM"/>
    </source>
</evidence>
<feature type="transmembrane region" description="Helical" evidence="1">
    <location>
        <begin position="32"/>
        <end position="48"/>
    </location>
</feature>
<feature type="transmembrane region" description="Helical" evidence="1">
    <location>
        <begin position="136"/>
        <end position="156"/>
    </location>
</feature>
<gene>
    <name evidence="2" type="ORF">J2Z65_006452</name>
</gene>
<keyword evidence="1" id="KW-0812">Transmembrane</keyword>
<name>A0ABS4I8E8_9BACL</name>
<protein>
    <recommendedName>
        <fullName evidence="4">Transposase</fullName>
    </recommendedName>
</protein>
<feature type="transmembrane region" description="Helical" evidence="1">
    <location>
        <begin position="113"/>
        <end position="130"/>
    </location>
</feature>
<dbReference type="Proteomes" id="UP001519344">
    <property type="component" value="Unassembled WGS sequence"/>
</dbReference>
<organism evidence="2 3">
    <name type="scientific">Paenibacillus aceris</name>
    <dbReference type="NCBI Taxonomy" id="869555"/>
    <lineage>
        <taxon>Bacteria</taxon>
        <taxon>Bacillati</taxon>
        <taxon>Bacillota</taxon>
        <taxon>Bacilli</taxon>
        <taxon>Bacillales</taxon>
        <taxon>Paenibacillaceae</taxon>
        <taxon>Paenibacillus</taxon>
    </lineage>
</organism>
<reference evidence="2 3" key="1">
    <citation type="submission" date="2021-03" db="EMBL/GenBank/DDBJ databases">
        <title>Genomic Encyclopedia of Type Strains, Phase IV (KMG-IV): sequencing the most valuable type-strain genomes for metagenomic binning, comparative biology and taxonomic classification.</title>
        <authorList>
            <person name="Goeker M."/>
        </authorList>
    </citation>
    <scope>NUCLEOTIDE SEQUENCE [LARGE SCALE GENOMIC DNA]</scope>
    <source>
        <strain evidence="2 3">DSM 24950</strain>
    </source>
</reference>
<feature type="transmembrane region" description="Helical" evidence="1">
    <location>
        <begin position="54"/>
        <end position="75"/>
    </location>
</feature>
<evidence type="ECO:0000313" key="2">
    <source>
        <dbReference type="EMBL" id="MBP1967188.1"/>
    </source>
</evidence>
<evidence type="ECO:0000256" key="1">
    <source>
        <dbReference type="SAM" id="Phobius"/>
    </source>
</evidence>
<comment type="caution">
    <text evidence="2">The sequence shown here is derived from an EMBL/GenBank/DDBJ whole genome shotgun (WGS) entry which is preliminary data.</text>
</comment>
<keyword evidence="1" id="KW-0472">Membrane</keyword>
<dbReference type="RefSeq" id="WP_167059065.1">
    <property type="nucleotide sequence ID" value="NZ_JAAOZR010000020.1"/>
</dbReference>
<accession>A0ABS4I8E8</accession>
<dbReference type="EMBL" id="JAGGKV010000030">
    <property type="protein sequence ID" value="MBP1967188.1"/>
    <property type="molecule type" value="Genomic_DNA"/>
</dbReference>
<proteinExistence type="predicted"/>